<dbReference type="OrthoDB" id="10001953at2"/>
<accession>A0A1Z4M1U6</accession>
<dbReference type="Proteomes" id="UP000218418">
    <property type="component" value="Chromosome"/>
</dbReference>
<organism evidence="2 3">
    <name type="scientific">Calothrix parasitica NIES-267</name>
    <dbReference type="NCBI Taxonomy" id="1973488"/>
    <lineage>
        <taxon>Bacteria</taxon>
        <taxon>Bacillati</taxon>
        <taxon>Cyanobacteriota</taxon>
        <taxon>Cyanophyceae</taxon>
        <taxon>Nostocales</taxon>
        <taxon>Calotrichaceae</taxon>
        <taxon>Calothrix</taxon>
    </lineage>
</organism>
<protein>
    <submittedName>
        <fullName evidence="2">Uncharacterized protein</fullName>
    </submittedName>
</protein>
<name>A0A1Z4M1U6_9CYAN</name>
<evidence type="ECO:0000256" key="1">
    <source>
        <dbReference type="SAM" id="SignalP"/>
    </source>
</evidence>
<dbReference type="AlphaFoldDB" id="A0A1Z4M1U6"/>
<proteinExistence type="predicted"/>
<keyword evidence="1" id="KW-0732">Signal</keyword>
<evidence type="ECO:0000313" key="3">
    <source>
        <dbReference type="Proteomes" id="UP000218418"/>
    </source>
</evidence>
<evidence type="ECO:0000313" key="2">
    <source>
        <dbReference type="EMBL" id="BAY87435.1"/>
    </source>
</evidence>
<feature type="chain" id="PRO_5012057413" evidence="1">
    <location>
        <begin position="27"/>
        <end position="107"/>
    </location>
</feature>
<sequence>MLKKIKFAALGLVAASAILPVAPINAALSKTARETITEIQTDTPGEQLVAGRYRRHRSRRVRVYRRRPRRRYRHRRHRRVRVYRRRTCYYNRRRNRRVCRYRTYRRY</sequence>
<reference evidence="2 3" key="1">
    <citation type="submission" date="2017-06" db="EMBL/GenBank/DDBJ databases">
        <title>Genome sequencing of cyanobaciteial culture collection at National Institute for Environmental Studies (NIES).</title>
        <authorList>
            <person name="Hirose Y."/>
            <person name="Shimura Y."/>
            <person name="Fujisawa T."/>
            <person name="Nakamura Y."/>
            <person name="Kawachi M."/>
        </authorList>
    </citation>
    <scope>NUCLEOTIDE SEQUENCE [LARGE SCALE GENOMIC DNA]</scope>
    <source>
        <strain evidence="2 3">NIES-267</strain>
    </source>
</reference>
<dbReference type="EMBL" id="AP018227">
    <property type="protein sequence ID" value="BAY87435.1"/>
    <property type="molecule type" value="Genomic_DNA"/>
</dbReference>
<gene>
    <name evidence="2" type="ORF">NIES267_69570</name>
</gene>
<feature type="signal peptide" evidence="1">
    <location>
        <begin position="1"/>
        <end position="26"/>
    </location>
</feature>
<keyword evidence="3" id="KW-1185">Reference proteome</keyword>